<proteinExistence type="predicted"/>
<comment type="caution">
    <text evidence="2">The sequence shown here is derived from an EMBL/GenBank/DDBJ whole genome shotgun (WGS) entry which is preliminary data.</text>
</comment>
<dbReference type="AlphaFoldDB" id="A0A1S2VSP3"/>
<dbReference type="Proteomes" id="UP000181790">
    <property type="component" value="Unassembled WGS sequence"/>
</dbReference>
<evidence type="ECO:0000313" key="2">
    <source>
        <dbReference type="EMBL" id="OIN61296.1"/>
    </source>
</evidence>
<evidence type="ECO:0008006" key="4">
    <source>
        <dbReference type="Google" id="ProtNLM"/>
    </source>
</evidence>
<keyword evidence="3" id="KW-1185">Reference proteome</keyword>
<dbReference type="Gene3D" id="1.20.5.320">
    <property type="entry name" value="6-Phosphogluconate Dehydrogenase, domain 3"/>
    <property type="match status" value="1"/>
</dbReference>
<organism evidence="2 3">
    <name type="scientific">Arsenicibacter rosenii</name>
    <dbReference type="NCBI Taxonomy" id="1750698"/>
    <lineage>
        <taxon>Bacteria</taxon>
        <taxon>Pseudomonadati</taxon>
        <taxon>Bacteroidota</taxon>
        <taxon>Cytophagia</taxon>
        <taxon>Cytophagales</taxon>
        <taxon>Spirosomataceae</taxon>
        <taxon>Arsenicibacter</taxon>
    </lineage>
</organism>
<evidence type="ECO:0000256" key="1">
    <source>
        <dbReference type="SAM" id="MobiDB-lite"/>
    </source>
</evidence>
<dbReference type="OrthoDB" id="943884at2"/>
<reference evidence="2 3" key="1">
    <citation type="submission" date="2016-10" db="EMBL/GenBank/DDBJ databases">
        <title>Arsenicibacter rosenii gen. nov., sp. nov., an efficient arsenic-methylating bacterium isolated from an arsenic-contaminated paddy soil.</title>
        <authorList>
            <person name="Huang K."/>
        </authorList>
    </citation>
    <scope>NUCLEOTIDE SEQUENCE [LARGE SCALE GENOMIC DNA]</scope>
    <source>
        <strain evidence="2 3">SM-1</strain>
    </source>
</reference>
<accession>A0A1S2VSP3</accession>
<sequence>MKKLSVTALLIAVSLFGCQPEPGPKGDPGAQGPKGDPGQKGDQGEPGIPGTVNAWSYVYKDQSFAVCCEPQFDEVTKQYVVAGYKELKPDKYTELADQGAVLVYLKDLLNNWTLSSIRFNAITGVPGGGYTIETSAQNLSDKVRIQAKLLNTANTRQPLLTYKADVKIILIAPANAVISSLQSGSLDAHDSKAVERSLALKTTE</sequence>
<gene>
    <name evidence="2" type="ORF">BLX24_02780</name>
</gene>
<feature type="region of interest" description="Disordered" evidence="1">
    <location>
        <begin position="19"/>
        <end position="47"/>
    </location>
</feature>
<dbReference type="EMBL" id="MORL01000001">
    <property type="protein sequence ID" value="OIN61296.1"/>
    <property type="molecule type" value="Genomic_DNA"/>
</dbReference>
<name>A0A1S2VSP3_9BACT</name>
<dbReference type="PROSITE" id="PS51257">
    <property type="entry name" value="PROKAR_LIPOPROTEIN"/>
    <property type="match status" value="1"/>
</dbReference>
<protein>
    <recommendedName>
        <fullName evidence="4">Collagen-like protein</fullName>
    </recommendedName>
</protein>
<evidence type="ECO:0000313" key="3">
    <source>
        <dbReference type="Proteomes" id="UP000181790"/>
    </source>
</evidence>